<dbReference type="PANTHER" id="PTHR38767">
    <property type="entry name" value="DNA POLYMERASE III SUBUNIT CHI"/>
    <property type="match status" value="1"/>
</dbReference>
<dbReference type="EMBL" id="FOUO01000003">
    <property type="protein sequence ID" value="SFM35643.1"/>
    <property type="molecule type" value="Genomic_DNA"/>
</dbReference>
<dbReference type="GO" id="GO:0006260">
    <property type="term" value="P:DNA replication"/>
    <property type="evidence" value="ECO:0007669"/>
    <property type="project" value="InterPro"/>
</dbReference>
<feature type="region of interest" description="Disordered" evidence="1">
    <location>
        <begin position="64"/>
        <end position="84"/>
    </location>
</feature>
<evidence type="ECO:0000313" key="3">
    <source>
        <dbReference type="Proteomes" id="UP000199556"/>
    </source>
</evidence>
<accession>A0A1I4Q7N3</accession>
<keyword evidence="3" id="KW-1185">Reference proteome</keyword>
<dbReference type="InterPro" id="IPR036768">
    <property type="entry name" value="PolIII_chi_sf"/>
</dbReference>
<dbReference type="Gene3D" id="3.40.50.10110">
    <property type="entry name" value="DNA polymerase III subunit chi"/>
    <property type="match status" value="1"/>
</dbReference>
<dbReference type="STRING" id="195064.SAMN05421721_103191"/>
<proteinExistence type="predicted"/>
<protein>
    <submittedName>
        <fullName evidence="2">DNA polymerase III, chi subunit</fullName>
    </submittedName>
</protein>
<dbReference type="AlphaFoldDB" id="A0A1I4Q7N3"/>
<dbReference type="RefSeq" id="WP_090483872.1">
    <property type="nucleotide sequence ID" value="NZ_FOUO01000003.1"/>
</dbReference>
<dbReference type="GO" id="GO:0003887">
    <property type="term" value="F:DNA-directed DNA polymerase activity"/>
    <property type="evidence" value="ECO:0007669"/>
    <property type="project" value="InterPro"/>
</dbReference>
<evidence type="ECO:0000256" key="1">
    <source>
        <dbReference type="SAM" id="MobiDB-lite"/>
    </source>
</evidence>
<dbReference type="PANTHER" id="PTHR38767:SF1">
    <property type="entry name" value="DNA POLYMERASE III SUBUNIT CHI"/>
    <property type="match status" value="1"/>
</dbReference>
<name>A0A1I4Q7N3_ECTMO</name>
<dbReference type="GO" id="GO:0032298">
    <property type="term" value="P:positive regulation of DNA-templated DNA replication initiation"/>
    <property type="evidence" value="ECO:0007669"/>
    <property type="project" value="TreeGrafter"/>
</dbReference>
<dbReference type="GO" id="GO:0003677">
    <property type="term" value="F:DNA binding"/>
    <property type="evidence" value="ECO:0007669"/>
    <property type="project" value="InterPro"/>
</dbReference>
<sequence>MPRVDFYVIPGDDPRQRLLTVCRLVHKAYGLGHRVHVRTASAGESRFLDELLWTFRDDAFIPHGTDPQDPSLPVTLGHEDPPPSTTRVLVNLAHPAPDLPPGLERVAEVINDDPQVRDPGRERFRSYRQRGCEMHHHRL</sequence>
<gene>
    <name evidence="2" type="ORF">SAMN05421721_103191</name>
</gene>
<dbReference type="Pfam" id="PF04364">
    <property type="entry name" value="DNA_pol3_chi"/>
    <property type="match status" value="1"/>
</dbReference>
<dbReference type="InterPro" id="IPR007459">
    <property type="entry name" value="DNA_pol3_chi"/>
</dbReference>
<evidence type="ECO:0000313" key="2">
    <source>
        <dbReference type="EMBL" id="SFM35643.1"/>
    </source>
</evidence>
<dbReference type="SUPFAM" id="SSF102400">
    <property type="entry name" value="DNA polymerase III chi subunit"/>
    <property type="match status" value="1"/>
</dbReference>
<organism evidence="2 3">
    <name type="scientific">Ectothiorhodospira mobilis</name>
    <dbReference type="NCBI Taxonomy" id="195064"/>
    <lineage>
        <taxon>Bacteria</taxon>
        <taxon>Pseudomonadati</taxon>
        <taxon>Pseudomonadota</taxon>
        <taxon>Gammaproteobacteria</taxon>
        <taxon>Chromatiales</taxon>
        <taxon>Ectothiorhodospiraceae</taxon>
        <taxon>Ectothiorhodospira</taxon>
    </lineage>
</organism>
<dbReference type="Proteomes" id="UP000199556">
    <property type="component" value="Unassembled WGS sequence"/>
</dbReference>
<reference evidence="2 3" key="1">
    <citation type="submission" date="2016-10" db="EMBL/GenBank/DDBJ databases">
        <authorList>
            <person name="de Groot N.N."/>
        </authorList>
    </citation>
    <scope>NUCLEOTIDE SEQUENCE [LARGE SCALE GENOMIC DNA]</scope>
    <source>
        <strain evidence="2 3">DSM 4180</strain>
    </source>
</reference>
<dbReference type="OrthoDB" id="5297568at2"/>